<dbReference type="Pfam" id="PF01158">
    <property type="entry name" value="Ribosomal_L36e"/>
    <property type="match status" value="1"/>
</dbReference>
<dbReference type="GO" id="GO:0005840">
    <property type="term" value="C:ribosome"/>
    <property type="evidence" value="ECO:0007669"/>
    <property type="project" value="UniProtKB-KW"/>
</dbReference>
<keyword evidence="7" id="KW-1185">Reference proteome</keyword>
<gene>
    <name evidence="6" type="ORF">TRFO_39920</name>
</gene>
<dbReference type="Proteomes" id="UP000179807">
    <property type="component" value="Unassembled WGS sequence"/>
</dbReference>
<accession>A0A1J4J3B9</accession>
<dbReference type="GO" id="GO:0003735">
    <property type="term" value="F:structural constituent of ribosome"/>
    <property type="evidence" value="ECO:0007669"/>
    <property type="project" value="InterPro"/>
</dbReference>
<dbReference type="EMBL" id="MLAK01001366">
    <property type="protein sequence ID" value="OHS93918.1"/>
    <property type="molecule type" value="Genomic_DNA"/>
</dbReference>
<evidence type="ECO:0000313" key="6">
    <source>
        <dbReference type="EMBL" id="OHS93918.1"/>
    </source>
</evidence>
<dbReference type="InterPro" id="IPR038097">
    <property type="entry name" value="Ribosomal_eL36_sf"/>
</dbReference>
<dbReference type="GO" id="GO:0006412">
    <property type="term" value="P:translation"/>
    <property type="evidence" value="ECO:0007669"/>
    <property type="project" value="InterPro"/>
</dbReference>
<comment type="similarity">
    <text evidence="1 4">Belongs to the eukaryotic ribosomal protein eL36 family.</text>
</comment>
<dbReference type="VEuPathDB" id="TrichDB:TRFO_39920"/>
<organism evidence="6 7">
    <name type="scientific">Tritrichomonas foetus</name>
    <dbReference type="NCBI Taxonomy" id="1144522"/>
    <lineage>
        <taxon>Eukaryota</taxon>
        <taxon>Metamonada</taxon>
        <taxon>Parabasalia</taxon>
        <taxon>Tritrichomonadida</taxon>
        <taxon>Tritrichomonadidae</taxon>
        <taxon>Tritrichomonas</taxon>
    </lineage>
</organism>
<comment type="caution">
    <text evidence="6">The sequence shown here is derived from an EMBL/GenBank/DDBJ whole genome shotgun (WGS) entry which is preliminary data.</text>
</comment>
<dbReference type="AlphaFoldDB" id="A0A1J4J3B9"/>
<dbReference type="GeneID" id="94847616"/>
<dbReference type="Gene3D" id="1.10.10.1760">
    <property type="entry name" value="60S ribosomal protein L36"/>
    <property type="match status" value="1"/>
</dbReference>
<sequence>MSSTEKAAATKTHKSSGKHNKFVREVVHELSGWAPYERRAMDIIKLGKNKLARSFLKKRLGTHSRAIRKLHHLEDVIQEENIQHHH</sequence>
<feature type="compositionally biased region" description="Basic residues" evidence="5">
    <location>
        <begin position="11"/>
        <end position="20"/>
    </location>
</feature>
<proteinExistence type="inferred from homology"/>
<dbReference type="InterPro" id="IPR000509">
    <property type="entry name" value="Ribosomal_eL36"/>
</dbReference>
<evidence type="ECO:0000256" key="2">
    <source>
        <dbReference type="ARBA" id="ARBA00022980"/>
    </source>
</evidence>
<evidence type="ECO:0000256" key="1">
    <source>
        <dbReference type="ARBA" id="ARBA00006509"/>
    </source>
</evidence>
<evidence type="ECO:0000256" key="3">
    <source>
        <dbReference type="ARBA" id="ARBA00023274"/>
    </source>
</evidence>
<dbReference type="OrthoDB" id="9616667at2759"/>
<dbReference type="GO" id="GO:1990904">
    <property type="term" value="C:ribonucleoprotein complex"/>
    <property type="evidence" value="ECO:0007669"/>
    <property type="project" value="UniProtKB-KW"/>
</dbReference>
<evidence type="ECO:0000313" key="7">
    <source>
        <dbReference type="Proteomes" id="UP000179807"/>
    </source>
</evidence>
<evidence type="ECO:0000256" key="5">
    <source>
        <dbReference type="SAM" id="MobiDB-lite"/>
    </source>
</evidence>
<dbReference type="RefSeq" id="XP_068347055.1">
    <property type="nucleotide sequence ID" value="XM_068512912.1"/>
</dbReference>
<feature type="region of interest" description="Disordered" evidence="5">
    <location>
        <begin position="1"/>
        <end position="20"/>
    </location>
</feature>
<name>A0A1J4J3B9_9EUKA</name>
<dbReference type="PANTHER" id="PTHR10114">
    <property type="entry name" value="60S RIBOSOMAL PROTEIN L36"/>
    <property type="match status" value="1"/>
</dbReference>
<dbReference type="PROSITE" id="PS01190">
    <property type="entry name" value="RIBOSOMAL_L36E"/>
    <property type="match status" value="1"/>
</dbReference>
<protein>
    <recommendedName>
        <fullName evidence="4">60S ribosomal protein L36</fullName>
    </recommendedName>
</protein>
<keyword evidence="2 4" id="KW-0689">Ribosomal protein</keyword>
<keyword evidence="3 4" id="KW-0687">Ribonucleoprotein</keyword>
<evidence type="ECO:0000256" key="4">
    <source>
        <dbReference type="RuleBase" id="RU000665"/>
    </source>
</evidence>
<reference evidence="6" key="1">
    <citation type="submission" date="2016-10" db="EMBL/GenBank/DDBJ databases">
        <authorList>
            <person name="Benchimol M."/>
            <person name="Almeida L.G."/>
            <person name="Vasconcelos A.T."/>
            <person name="Perreira-Neves A."/>
            <person name="Rosa I.A."/>
            <person name="Tasca T."/>
            <person name="Bogo M.R."/>
            <person name="de Souza W."/>
        </authorList>
    </citation>
    <scope>NUCLEOTIDE SEQUENCE [LARGE SCALE GENOMIC DNA]</scope>
    <source>
        <strain evidence="6">K</strain>
    </source>
</reference>